<organism evidence="1 2">
    <name type="scientific">Pseudomonas plecoglossicida</name>
    <dbReference type="NCBI Taxonomy" id="70775"/>
    <lineage>
        <taxon>Bacteria</taxon>
        <taxon>Pseudomonadati</taxon>
        <taxon>Pseudomonadota</taxon>
        <taxon>Gammaproteobacteria</taxon>
        <taxon>Pseudomonadales</taxon>
        <taxon>Pseudomonadaceae</taxon>
        <taxon>Pseudomonas</taxon>
    </lineage>
</organism>
<accession>A0A2A3M2W1</accession>
<name>A0A2A3M2W1_PSEDL</name>
<dbReference type="EMBL" id="NTME01000017">
    <property type="protein sequence ID" value="PBJ94344.1"/>
    <property type="molecule type" value="Genomic_DNA"/>
</dbReference>
<evidence type="ECO:0000313" key="1">
    <source>
        <dbReference type="EMBL" id="PBJ94344.1"/>
    </source>
</evidence>
<protein>
    <submittedName>
        <fullName evidence="1">Uncharacterized protein</fullName>
    </submittedName>
</protein>
<comment type="caution">
    <text evidence="1">The sequence shown here is derived from an EMBL/GenBank/DDBJ whole genome shotgun (WGS) entry which is preliminary data.</text>
</comment>
<dbReference type="AlphaFoldDB" id="A0A2A3M2W1"/>
<proteinExistence type="predicted"/>
<gene>
    <name evidence="1" type="ORF">CMV24_16785</name>
</gene>
<evidence type="ECO:0000313" key="2">
    <source>
        <dbReference type="Proteomes" id="UP000218102"/>
    </source>
</evidence>
<dbReference type="Proteomes" id="UP000218102">
    <property type="component" value="Unassembled WGS sequence"/>
</dbReference>
<sequence>MRAPSRVNPLPQVQRPVRGLRCTCGSGFTREEATTGCHLPRCIHAAPSPLRQITEIPTRLRVSGTWL</sequence>
<reference evidence="1 2" key="1">
    <citation type="submission" date="2017-09" db="EMBL/GenBank/DDBJ databases">
        <authorList>
            <person name="Ehlers B."/>
            <person name="Leendertz F.H."/>
        </authorList>
    </citation>
    <scope>NUCLEOTIDE SEQUENCE [LARGE SCALE GENOMIC DNA]</scope>
    <source>
        <strain evidence="1 2">DJ-1</strain>
    </source>
</reference>